<evidence type="ECO:0000313" key="2">
    <source>
        <dbReference type="EMBL" id="GBM71918.1"/>
    </source>
</evidence>
<dbReference type="Proteomes" id="UP000499080">
    <property type="component" value="Unassembled WGS sequence"/>
</dbReference>
<dbReference type="EMBL" id="BGPR01184164">
    <property type="protein sequence ID" value="GBM71918.1"/>
    <property type="molecule type" value="Genomic_DNA"/>
</dbReference>
<evidence type="ECO:0000256" key="1">
    <source>
        <dbReference type="SAM" id="MobiDB-lite"/>
    </source>
</evidence>
<proteinExistence type="predicted"/>
<reference evidence="2 3" key="1">
    <citation type="journal article" date="2019" name="Sci. Rep.">
        <title>Orb-weaving spider Araneus ventricosus genome elucidates the spidroin gene catalogue.</title>
        <authorList>
            <person name="Kono N."/>
            <person name="Nakamura H."/>
            <person name="Ohtoshi R."/>
            <person name="Moran D.A.P."/>
            <person name="Shinohara A."/>
            <person name="Yoshida Y."/>
            <person name="Fujiwara M."/>
            <person name="Mori M."/>
            <person name="Tomita M."/>
            <person name="Arakawa K."/>
        </authorList>
    </citation>
    <scope>NUCLEOTIDE SEQUENCE [LARGE SCALE GENOMIC DNA]</scope>
</reference>
<dbReference type="AlphaFoldDB" id="A0A4Y2I2S2"/>
<feature type="non-terminal residue" evidence="2">
    <location>
        <position position="1"/>
    </location>
</feature>
<organism evidence="2 3">
    <name type="scientific">Araneus ventricosus</name>
    <name type="common">Orbweaver spider</name>
    <name type="synonym">Epeira ventricosa</name>
    <dbReference type="NCBI Taxonomy" id="182803"/>
    <lineage>
        <taxon>Eukaryota</taxon>
        <taxon>Metazoa</taxon>
        <taxon>Ecdysozoa</taxon>
        <taxon>Arthropoda</taxon>
        <taxon>Chelicerata</taxon>
        <taxon>Arachnida</taxon>
        <taxon>Araneae</taxon>
        <taxon>Araneomorphae</taxon>
        <taxon>Entelegynae</taxon>
        <taxon>Araneoidea</taxon>
        <taxon>Araneidae</taxon>
        <taxon>Araneus</taxon>
    </lineage>
</organism>
<accession>A0A4Y2I2S2</accession>
<gene>
    <name evidence="2" type="ORF">AVEN_78735_1</name>
</gene>
<keyword evidence="3" id="KW-1185">Reference proteome</keyword>
<comment type="caution">
    <text evidence="2">The sequence shown here is derived from an EMBL/GenBank/DDBJ whole genome shotgun (WGS) entry which is preliminary data.</text>
</comment>
<sequence length="30" mass="3215">AKRLPHTLPSPEQQSGAGKRRSLHGCVESS</sequence>
<evidence type="ECO:0000313" key="3">
    <source>
        <dbReference type="Proteomes" id="UP000499080"/>
    </source>
</evidence>
<feature type="region of interest" description="Disordered" evidence="1">
    <location>
        <begin position="1"/>
        <end position="30"/>
    </location>
</feature>
<name>A0A4Y2I2S2_ARAVE</name>
<protein>
    <submittedName>
        <fullName evidence="2">Uncharacterized protein</fullName>
    </submittedName>
</protein>